<evidence type="ECO:0000256" key="1">
    <source>
        <dbReference type="PROSITE-ProRule" id="PRU00047"/>
    </source>
</evidence>
<dbReference type="Proteomes" id="UP001172457">
    <property type="component" value="Chromosome 2"/>
</dbReference>
<dbReference type="CDD" id="cd00303">
    <property type="entry name" value="retropepsin_like"/>
    <property type="match status" value="1"/>
</dbReference>
<dbReference type="InterPro" id="IPR036875">
    <property type="entry name" value="Znf_CCHC_sf"/>
</dbReference>
<dbReference type="InterPro" id="IPR021109">
    <property type="entry name" value="Peptidase_aspartic_dom_sf"/>
</dbReference>
<keyword evidence="1" id="KW-0862">Zinc</keyword>
<protein>
    <recommendedName>
        <fullName evidence="3">CCHC-type domain-containing protein</fullName>
    </recommendedName>
</protein>
<dbReference type="GO" id="GO:0003676">
    <property type="term" value="F:nucleic acid binding"/>
    <property type="evidence" value="ECO:0007669"/>
    <property type="project" value="InterPro"/>
</dbReference>
<dbReference type="SMART" id="SM00343">
    <property type="entry name" value="ZnF_C2HC"/>
    <property type="match status" value="1"/>
</dbReference>
<evidence type="ECO:0000313" key="5">
    <source>
        <dbReference type="Proteomes" id="UP001172457"/>
    </source>
</evidence>
<keyword evidence="1" id="KW-0863">Zinc-finger</keyword>
<dbReference type="InterPro" id="IPR005162">
    <property type="entry name" value="Retrotrans_gag_dom"/>
</dbReference>
<feature type="compositionally biased region" description="Low complexity" evidence="2">
    <location>
        <begin position="308"/>
        <end position="321"/>
    </location>
</feature>
<comment type="caution">
    <text evidence="4">The sequence shown here is derived from an EMBL/GenBank/DDBJ whole genome shotgun (WGS) entry which is preliminary data.</text>
</comment>
<dbReference type="PROSITE" id="PS50158">
    <property type="entry name" value="ZF_CCHC"/>
    <property type="match status" value="1"/>
</dbReference>
<dbReference type="Pfam" id="PF00098">
    <property type="entry name" value="zf-CCHC"/>
    <property type="match status" value="1"/>
</dbReference>
<feature type="region of interest" description="Disordered" evidence="2">
    <location>
        <begin position="37"/>
        <end position="86"/>
    </location>
</feature>
<accession>A0AA38TLW8</accession>
<dbReference type="InterPro" id="IPR001878">
    <property type="entry name" value="Znf_CCHC"/>
</dbReference>
<proteinExistence type="predicted"/>
<dbReference type="Gene3D" id="4.10.60.10">
    <property type="entry name" value="Zinc finger, CCHC-type"/>
    <property type="match status" value="1"/>
</dbReference>
<dbReference type="AlphaFoldDB" id="A0AA38TLW8"/>
<evidence type="ECO:0000259" key="3">
    <source>
        <dbReference type="PROSITE" id="PS50158"/>
    </source>
</evidence>
<gene>
    <name evidence="4" type="ORF">OSB04_008500</name>
</gene>
<feature type="compositionally biased region" description="Polar residues" evidence="2">
    <location>
        <begin position="289"/>
        <end position="301"/>
    </location>
</feature>
<evidence type="ECO:0000256" key="2">
    <source>
        <dbReference type="SAM" id="MobiDB-lite"/>
    </source>
</evidence>
<feature type="region of interest" description="Disordered" evidence="2">
    <location>
        <begin position="258"/>
        <end position="321"/>
    </location>
</feature>
<sequence length="747" mass="85347">MADQQPSTKTDLVEMTAAITTSLDNLTTAVTQVLAQLNNGPRQRRERHIEPIRVPLGGNRNRINQSSSESEEEEEEEPNNQRRNNHDYRMKADIPFFYGTMGVEDFLDWQSEVDRFFEIMEIPESRQIKMVAYRLKSTAAVWWDKLVLQRQRQRKGPVRSWRRMKQLMLERFLPEDYEQILYKMYLECNQGIRSVTDYTTEFLRLSERNEIGESEGQKVARYISGLKPTIQDKIGLQTMWTVAEASSLALKAELIEKSTRSSNSYRRSQETNESTIVALDKGKDPATSRDPNSTHKVTTGNSSGGPQGKTTPPKTPNPYAKPMGLKCYRCGEPGHRSNECANRKTVGLVNGEESEDDEYDGAEFAEEDLSEKINIVLQRVLLSSKEDGQRTNLFRSHCSVNNKVCDLIVDNGSCENLVSQKLVDYLKLPTEPIDTPYSLGWIKRGPQVRVTQTCKVPISIGKHYKEDVVCDVLEMNSCHILLGRPWQYDNDVTYKGRDNSMLFRWGEHKIAMTPVLHFERETKKKEKNCLVVAMNKHPRKDDALITKKVTMCNKPEPVKHGPFEVTTPCGFQRGSNKTQSCGKNSGSSSLKVEETDTGRTLVDPSANLRCVTLDFGNKRSHYFGFPIFCGEDVYTLFDGGELTVFRNIDNDDKFSWRTVVEAPSTSSRAKYYQMKCDQHHLLVIVEDFGKSVEVFKVNNCTQEWEKIDGLGRHMIYICDTSCVCMDAKIPEMGTRFTFHDCFLRTGR</sequence>
<organism evidence="4 5">
    <name type="scientific">Centaurea solstitialis</name>
    <name type="common">yellow star-thistle</name>
    <dbReference type="NCBI Taxonomy" id="347529"/>
    <lineage>
        <taxon>Eukaryota</taxon>
        <taxon>Viridiplantae</taxon>
        <taxon>Streptophyta</taxon>
        <taxon>Embryophyta</taxon>
        <taxon>Tracheophyta</taxon>
        <taxon>Spermatophyta</taxon>
        <taxon>Magnoliopsida</taxon>
        <taxon>eudicotyledons</taxon>
        <taxon>Gunneridae</taxon>
        <taxon>Pentapetalae</taxon>
        <taxon>asterids</taxon>
        <taxon>campanulids</taxon>
        <taxon>Asterales</taxon>
        <taxon>Asteraceae</taxon>
        <taxon>Carduoideae</taxon>
        <taxon>Cardueae</taxon>
        <taxon>Centaureinae</taxon>
        <taxon>Centaurea</taxon>
    </lineage>
</organism>
<reference evidence="4" key="1">
    <citation type="submission" date="2023-03" db="EMBL/GenBank/DDBJ databases">
        <title>Chromosome-scale reference genome and RAD-based genetic map of yellow starthistle (Centaurea solstitialis) reveal putative structural variation and QTLs associated with invader traits.</title>
        <authorList>
            <person name="Reatini B."/>
            <person name="Cang F.A."/>
            <person name="Jiang Q."/>
            <person name="Mckibben M.T.W."/>
            <person name="Barker M.S."/>
            <person name="Rieseberg L.H."/>
            <person name="Dlugosch K.M."/>
        </authorList>
    </citation>
    <scope>NUCLEOTIDE SEQUENCE</scope>
    <source>
        <strain evidence="4">CAN-66</strain>
        <tissue evidence="4">Leaf</tissue>
    </source>
</reference>
<feature type="compositionally biased region" description="Polar residues" evidence="2">
    <location>
        <begin position="260"/>
        <end position="275"/>
    </location>
</feature>
<feature type="region of interest" description="Disordered" evidence="2">
    <location>
        <begin position="576"/>
        <end position="596"/>
    </location>
</feature>
<dbReference type="SUPFAM" id="SSF57756">
    <property type="entry name" value="Retrovirus zinc finger-like domains"/>
    <property type="match status" value="1"/>
</dbReference>
<dbReference type="PANTHER" id="PTHR35046">
    <property type="entry name" value="ZINC KNUCKLE (CCHC-TYPE) FAMILY PROTEIN"/>
    <property type="match status" value="1"/>
</dbReference>
<name>A0AA38TLW8_9ASTR</name>
<evidence type="ECO:0000313" key="4">
    <source>
        <dbReference type="EMBL" id="KAJ9563340.1"/>
    </source>
</evidence>
<dbReference type="EMBL" id="JARYMX010000002">
    <property type="protein sequence ID" value="KAJ9563340.1"/>
    <property type="molecule type" value="Genomic_DNA"/>
</dbReference>
<feature type="compositionally biased region" description="Acidic residues" evidence="2">
    <location>
        <begin position="69"/>
        <end position="78"/>
    </location>
</feature>
<keyword evidence="5" id="KW-1185">Reference proteome</keyword>
<feature type="compositionally biased region" description="Low complexity" evidence="2">
    <location>
        <begin position="59"/>
        <end position="68"/>
    </location>
</feature>
<dbReference type="GO" id="GO:0008270">
    <property type="term" value="F:zinc ion binding"/>
    <property type="evidence" value="ECO:0007669"/>
    <property type="project" value="UniProtKB-KW"/>
</dbReference>
<dbReference type="Pfam" id="PF03732">
    <property type="entry name" value="Retrotrans_gag"/>
    <property type="match status" value="1"/>
</dbReference>
<keyword evidence="1" id="KW-0479">Metal-binding</keyword>
<dbReference type="SUPFAM" id="SSF50630">
    <property type="entry name" value="Acid proteases"/>
    <property type="match status" value="1"/>
</dbReference>
<dbReference type="Gene3D" id="2.40.70.10">
    <property type="entry name" value="Acid Proteases"/>
    <property type="match status" value="1"/>
</dbReference>
<dbReference type="PANTHER" id="PTHR35046:SF18">
    <property type="entry name" value="RNA-DIRECTED DNA POLYMERASE"/>
    <property type="match status" value="1"/>
</dbReference>
<feature type="compositionally biased region" description="Polar residues" evidence="2">
    <location>
        <begin position="576"/>
        <end position="590"/>
    </location>
</feature>
<feature type="domain" description="CCHC-type" evidence="3">
    <location>
        <begin position="326"/>
        <end position="340"/>
    </location>
</feature>